<comment type="caution">
    <text evidence="2">The sequence shown here is derived from an EMBL/GenBank/DDBJ whole genome shotgun (WGS) entry which is preliminary data.</text>
</comment>
<evidence type="ECO:0000313" key="3">
    <source>
        <dbReference type="Proteomes" id="UP001609821"/>
    </source>
</evidence>
<name>A0ABW7M821_9PSED</name>
<feature type="compositionally biased region" description="Polar residues" evidence="1">
    <location>
        <begin position="1"/>
        <end position="15"/>
    </location>
</feature>
<evidence type="ECO:0000313" key="2">
    <source>
        <dbReference type="EMBL" id="MFH6568503.1"/>
    </source>
</evidence>
<feature type="compositionally biased region" description="Basic residues" evidence="1">
    <location>
        <begin position="50"/>
        <end position="60"/>
    </location>
</feature>
<reference evidence="2 3" key="1">
    <citation type="submission" date="2024-10" db="EMBL/GenBank/DDBJ databases">
        <title>Aeromonas and Pseudomonas from the Cagarras Archipelago, Rio de Janeiro, Brazil.</title>
        <authorList>
            <person name="Canellas A.L.B."/>
            <person name="Laport M.S."/>
        </authorList>
    </citation>
    <scope>NUCLEOTIDE SEQUENCE [LARGE SCALE GENOMIC DNA]</scope>
    <source>
        <strain evidence="2 3">CPF-4</strain>
    </source>
</reference>
<sequence>MTAQQETSARATSNPERLATEQQESHRAEPTEAVNASNCDPASDRNFSAARKKPVKKPPIKKPSSVVGAVYAKGLAKSKRSILGKHPSSFPGSVYRRKTLLNKPVPNEEQLKPWKHTSKFTKLAVAATPLYRMALARSWELKTFTLILSKELSDRIDNGDRQALEYIRDQMTRIVRSTVDKRAEFLYAVEKAPAALADESSRRRWHLHGLMIGPEGFSKSGKTQLRLKLRTIKGEADSDFMFKSPGEKIGADPQSSARTWCVYSVKNGLTVELDPLLAKEYELPAGKQTFISSALRQETERWHKGRMSGLTAPELIAGAPDRLFQP</sequence>
<dbReference type="EMBL" id="JBINXB010000044">
    <property type="protein sequence ID" value="MFH6568503.1"/>
    <property type="molecule type" value="Genomic_DNA"/>
</dbReference>
<keyword evidence="3" id="KW-1185">Reference proteome</keyword>
<proteinExistence type="predicted"/>
<organism evidence="2 3">
    <name type="scientific">Pseudomonas kulmbachensis</name>
    <dbReference type="NCBI Taxonomy" id="3043408"/>
    <lineage>
        <taxon>Bacteria</taxon>
        <taxon>Pseudomonadati</taxon>
        <taxon>Pseudomonadota</taxon>
        <taxon>Gammaproteobacteria</taxon>
        <taxon>Pseudomonadales</taxon>
        <taxon>Pseudomonadaceae</taxon>
        <taxon>Pseudomonas</taxon>
    </lineage>
</organism>
<gene>
    <name evidence="2" type="ORF">ACHMWK_21315</name>
</gene>
<evidence type="ECO:0008006" key="4">
    <source>
        <dbReference type="Google" id="ProtNLM"/>
    </source>
</evidence>
<dbReference type="RefSeq" id="WP_395247538.1">
    <property type="nucleotide sequence ID" value="NZ_JBINXA010000021.1"/>
</dbReference>
<protein>
    <recommendedName>
        <fullName evidence="4">Replication initiation protein</fullName>
    </recommendedName>
</protein>
<evidence type="ECO:0000256" key="1">
    <source>
        <dbReference type="SAM" id="MobiDB-lite"/>
    </source>
</evidence>
<accession>A0ABW7M821</accession>
<dbReference type="Proteomes" id="UP001609821">
    <property type="component" value="Unassembled WGS sequence"/>
</dbReference>
<feature type="region of interest" description="Disordered" evidence="1">
    <location>
        <begin position="1"/>
        <end position="63"/>
    </location>
</feature>